<sequence>MDLPFKWSERPKPLGEILNEGRLPMIVKMHSDLKSKPIKEGTFDMNQPFVLFTDLKGVKLYAENVSGVEDTKSHRESKVKDTGPLMVIPLEYKEYVLAEVEKA</sequence>
<name>A0AAE0TGY9_9BIVA</name>
<comment type="caution">
    <text evidence="1">The sequence shown here is derived from an EMBL/GenBank/DDBJ whole genome shotgun (WGS) entry which is preliminary data.</text>
</comment>
<reference evidence="1" key="1">
    <citation type="journal article" date="2021" name="Genome Biol. Evol.">
        <title>A High-Quality Reference Genome for a Parasitic Bivalve with Doubly Uniparental Inheritance (Bivalvia: Unionida).</title>
        <authorList>
            <person name="Smith C.H."/>
        </authorList>
    </citation>
    <scope>NUCLEOTIDE SEQUENCE</scope>
    <source>
        <strain evidence="1">CHS0354</strain>
    </source>
</reference>
<evidence type="ECO:0000313" key="1">
    <source>
        <dbReference type="EMBL" id="KAK3610167.1"/>
    </source>
</evidence>
<gene>
    <name evidence="1" type="ORF">CHS0354_038799</name>
</gene>
<evidence type="ECO:0000313" key="2">
    <source>
        <dbReference type="Proteomes" id="UP001195483"/>
    </source>
</evidence>
<dbReference type="AlphaFoldDB" id="A0AAE0TGY9"/>
<reference evidence="1" key="3">
    <citation type="submission" date="2023-05" db="EMBL/GenBank/DDBJ databases">
        <authorList>
            <person name="Smith C.H."/>
        </authorList>
    </citation>
    <scope>NUCLEOTIDE SEQUENCE</scope>
    <source>
        <strain evidence="1">CHS0354</strain>
        <tissue evidence="1">Mantle</tissue>
    </source>
</reference>
<organism evidence="1 2">
    <name type="scientific">Potamilus streckersoni</name>
    <dbReference type="NCBI Taxonomy" id="2493646"/>
    <lineage>
        <taxon>Eukaryota</taxon>
        <taxon>Metazoa</taxon>
        <taxon>Spiralia</taxon>
        <taxon>Lophotrochozoa</taxon>
        <taxon>Mollusca</taxon>
        <taxon>Bivalvia</taxon>
        <taxon>Autobranchia</taxon>
        <taxon>Heteroconchia</taxon>
        <taxon>Palaeoheterodonta</taxon>
        <taxon>Unionida</taxon>
        <taxon>Unionoidea</taxon>
        <taxon>Unionidae</taxon>
        <taxon>Ambleminae</taxon>
        <taxon>Lampsilini</taxon>
        <taxon>Potamilus</taxon>
    </lineage>
</organism>
<dbReference type="Proteomes" id="UP001195483">
    <property type="component" value="Unassembled WGS sequence"/>
</dbReference>
<dbReference type="EMBL" id="JAEAOA010002259">
    <property type="protein sequence ID" value="KAK3610167.1"/>
    <property type="molecule type" value="Genomic_DNA"/>
</dbReference>
<proteinExistence type="predicted"/>
<accession>A0AAE0TGY9</accession>
<keyword evidence="2" id="KW-1185">Reference proteome</keyword>
<protein>
    <submittedName>
        <fullName evidence="1">Uncharacterized protein</fullName>
    </submittedName>
</protein>
<reference evidence="1" key="2">
    <citation type="journal article" date="2021" name="Genome Biol. Evol.">
        <title>Developing a high-quality reference genome for a parasitic bivalve with doubly uniparental inheritance (Bivalvia: Unionida).</title>
        <authorList>
            <person name="Smith C.H."/>
        </authorList>
    </citation>
    <scope>NUCLEOTIDE SEQUENCE</scope>
    <source>
        <strain evidence="1">CHS0354</strain>
        <tissue evidence="1">Mantle</tissue>
    </source>
</reference>